<dbReference type="PANTHER" id="PTHR11113">
    <property type="entry name" value="N-ACETYLGLUCOSAMINE-6-PHOSPHATE DEACETYLASE"/>
    <property type="match status" value="1"/>
</dbReference>
<evidence type="ECO:0000256" key="2">
    <source>
        <dbReference type="ARBA" id="ARBA00012782"/>
    </source>
</evidence>
<dbReference type="Gene3D" id="2.30.40.10">
    <property type="entry name" value="Urease, subunit C, domain 1"/>
    <property type="match status" value="1"/>
</dbReference>
<evidence type="ECO:0000313" key="10">
    <source>
        <dbReference type="Proteomes" id="UP001320831"/>
    </source>
</evidence>
<evidence type="ECO:0000256" key="4">
    <source>
        <dbReference type="ARBA" id="ARBA00023211"/>
    </source>
</evidence>
<dbReference type="InterPro" id="IPR026912">
    <property type="entry name" value="Adenine_deam_C"/>
</dbReference>
<keyword evidence="10" id="KW-1185">Reference proteome</keyword>
<evidence type="ECO:0000256" key="3">
    <source>
        <dbReference type="ARBA" id="ARBA00022801"/>
    </source>
</evidence>
<feature type="domain" description="Adenine deaminase C-terminal" evidence="8">
    <location>
        <begin position="432"/>
        <end position="598"/>
    </location>
</feature>
<dbReference type="NCBIfam" id="TIGR01178">
    <property type="entry name" value="ade"/>
    <property type="match status" value="1"/>
</dbReference>
<accession>A0ABT2LMI0</accession>
<protein>
    <recommendedName>
        <fullName evidence="2 6">Adenine deaminase</fullName>
        <shortName evidence="6">Adenase</shortName>
        <shortName evidence="6">Adenine aminase</shortName>
        <ecNumber evidence="2 6">3.5.4.2</ecNumber>
    </recommendedName>
</protein>
<keyword evidence="4 6" id="KW-0464">Manganese</keyword>
<dbReference type="InterPro" id="IPR006680">
    <property type="entry name" value="Amidohydro-rel"/>
</dbReference>
<organism evidence="9 10">
    <name type="scientific">Chelativorans salis</name>
    <dbReference type="NCBI Taxonomy" id="2978478"/>
    <lineage>
        <taxon>Bacteria</taxon>
        <taxon>Pseudomonadati</taxon>
        <taxon>Pseudomonadota</taxon>
        <taxon>Alphaproteobacteria</taxon>
        <taxon>Hyphomicrobiales</taxon>
        <taxon>Phyllobacteriaceae</taxon>
        <taxon>Chelativorans</taxon>
    </lineage>
</organism>
<evidence type="ECO:0000256" key="6">
    <source>
        <dbReference type="HAMAP-Rule" id="MF_01518"/>
    </source>
</evidence>
<name>A0ABT2LMI0_9HYPH</name>
<dbReference type="SUPFAM" id="SSF51556">
    <property type="entry name" value="Metallo-dependent hydrolases"/>
    <property type="match status" value="1"/>
</dbReference>
<evidence type="ECO:0000313" key="9">
    <source>
        <dbReference type="EMBL" id="MCT7375770.1"/>
    </source>
</evidence>
<dbReference type="Proteomes" id="UP001320831">
    <property type="component" value="Unassembled WGS sequence"/>
</dbReference>
<dbReference type="EMBL" id="JAOCZP010000003">
    <property type="protein sequence ID" value="MCT7375770.1"/>
    <property type="molecule type" value="Genomic_DNA"/>
</dbReference>
<gene>
    <name evidence="6 9" type="primary">ade</name>
    <name evidence="9" type="ORF">N5A92_12070</name>
</gene>
<feature type="domain" description="Amidohydrolase-related" evidence="7">
    <location>
        <begin position="86"/>
        <end position="366"/>
    </location>
</feature>
<dbReference type="CDD" id="cd01295">
    <property type="entry name" value="AdeC"/>
    <property type="match status" value="1"/>
</dbReference>
<comment type="similarity">
    <text evidence="1 6">Belongs to the metallo-dependent hydrolases superfamily. Adenine deaminase family.</text>
</comment>
<evidence type="ECO:0000256" key="1">
    <source>
        <dbReference type="ARBA" id="ARBA00006773"/>
    </source>
</evidence>
<dbReference type="RefSeq" id="WP_260902967.1">
    <property type="nucleotide sequence ID" value="NZ_JAOCZP010000003.1"/>
</dbReference>
<dbReference type="InterPro" id="IPR006679">
    <property type="entry name" value="Adenine_deam"/>
</dbReference>
<dbReference type="GO" id="GO:0000034">
    <property type="term" value="F:adenine deaminase activity"/>
    <property type="evidence" value="ECO:0007669"/>
    <property type="project" value="UniProtKB-EC"/>
</dbReference>
<proteinExistence type="inferred from homology"/>
<dbReference type="SUPFAM" id="SSF51338">
    <property type="entry name" value="Composite domain of metallo-dependent hydrolases"/>
    <property type="match status" value="1"/>
</dbReference>
<sequence length="606" mass="64142">MPASAADSSKKPKPWSAVAPLLVDVAMGRKPADLVVRNGRWVNVHSGEVIPGTDLAIVAGRFAYCGPDASHAIGDKTKVVDARGRYLVPGLCDAHMHVESGMVTVTEFCRAVIPHGTTSMFIDPHEIANVLGLQGVRLMHDEAAAQAINVYVQMPSCVPSAPGLENAGAQLGAEDVAEAMGWDNIIGLGEVMNFPGVAANNPVMAGEIAATVEAGKTVGGHFASPDLGRAFHGYVAGGPEDDHEGTRMEDAIARVRQGMKAMLRLGSAWYDVASQIKAVTEQGLDPRNFILCTDDSHSGTLVEEGHMDRVVRHAIAQGLKPVTAIQMATINTAEHFKLERELGSITPGRRADLLIVSDLAALVIDEVYARGIRLARDGKLEAKIPAYAYPATAKKTVRLGKRLTADDFNIPAPKGARSVKARVIGVIENQAPTRALAAELPVSGGVVAMDRRNDVCQIALVERHRGTGAVTNGFVSGFGYTQDCAMASTVAHDSHHMIVVGTNKEDMAKAANRLGQVGGGVVMISKGKELALVEMPIAGLMSDERAEVVAGKAAKLAAAMRDMGCTLNNAYMQHSLLALVVIPELRISDIGIIDVTTFRKVDLLLP</sequence>
<evidence type="ECO:0000259" key="8">
    <source>
        <dbReference type="Pfam" id="PF13382"/>
    </source>
</evidence>
<dbReference type="InterPro" id="IPR032466">
    <property type="entry name" value="Metal_Hydrolase"/>
</dbReference>
<evidence type="ECO:0000256" key="5">
    <source>
        <dbReference type="ARBA" id="ARBA00047720"/>
    </source>
</evidence>
<dbReference type="HAMAP" id="MF_01518">
    <property type="entry name" value="Adenine_deamin"/>
    <property type="match status" value="1"/>
</dbReference>
<evidence type="ECO:0000259" key="7">
    <source>
        <dbReference type="Pfam" id="PF01979"/>
    </source>
</evidence>
<dbReference type="Pfam" id="PF13382">
    <property type="entry name" value="Adenine_deam_C"/>
    <property type="match status" value="1"/>
</dbReference>
<dbReference type="Pfam" id="PF01979">
    <property type="entry name" value="Amidohydro_1"/>
    <property type="match status" value="1"/>
</dbReference>
<dbReference type="EC" id="3.5.4.2" evidence="2 6"/>
<dbReference type="InterPro" id="IPR011059">
    <property type="entry name" value="Metal-dep_hydrolase_composite"/>
</dbReference>
<comment type="cofactor">
    <cofactor evidence="6">
        <name>Mn(2+)</name>
        <dbReference type="ChEBI" id="CHEBI:29035"/>
    </cofactor>
</comment>
<reference evidence="9 10" key="1">
    <citation type="submission" date="2022-09" db="EMBL/GenBank/DDBJ databases">
        <title>Chelativorans salina sp. nov., a novel slightly halophilic bacterium isolated from a saline lake sediment enrichment.</title>
        <authorList>
            <person name="Gao L."/>
            <person name="Fang B.-Z."/>
            <person name="Li W.-J."/>
        </authorList>
    </citation>
    <scope>NUCLEOTIDE SEQUENCE [LARGE SCALE GENOMIC DNA]</scope>
    <source>
        <strain evidence="9 10">EGI FJ00035</strain>
    </source>
</reference>
<comment type="caution">
    <text evidence="9">The sequence shown here is derived from an EMBL/GenBank/DDBJ whole genome shotgun (WGS) entry which is preliminary data.</text>
</comment>
<dbReference type="Gene3D" id="3.20.20.140">
    <property type="entry name" value="Metal-dependent hydrolases"/>
    <property type="match status" value="1"/>
</dbReference>
<comment type="catalytic activity">
    <reaction evidence="5 6">
        <text>adenine + H2O + H(+) = hypoxanthine + NH4(+)</text>
        <dbReference type="Rhea" id="RHEA:23688"/>
        <dbReference type="ChEBI" id="CHEBI:15377"/>
        <dbReference type="ChEBI" id="CHEBI:15378"/>
        <dbReference type="ChEBI" id="CHEBI:16708"/>
        <dbReference type="ChEBI" id="CHEBI:17368"/>
        <dbReference type="ChEBI" id="CHEBI:28938"/>
        <dbReference type="EC" id="3.5.4.2"/>
    </reaction>
</comment>
<keyword evidence="3 6" id="KW-0378">Hydrolase</keyword>
<dbReference type="PANTHER" id="PTHR11113:SF2">
    <property type="entry name" value="ADENINE DEAMINASE"/>
    <property type="match status" value="1"/>
</dbReference>